<accession>A0A972GS74</accession>
<reference evidence="1" key="1">
    <citation type="submission" date="2019-10" db="EMBL/GenBank/DDBJ databases">
        <title>Description of Paenibacillus glebae sp. nov.</title>
        <authorList>
            <person name="Carlier A."/>
            <person name="Qi S."/>
        </authorList>
    </citation>
    <scope>NUCLEOTIDE SEQUENCE</scope>
    <source>
        <strain evidence="1">LMG 31456</strain>
    </source>
</reference>
<dbReference type="Proteomes" id="UP000641588">
    <property type="component" value="Unassembled WGS sequence"/>
</dbReference>
<proteinExistence type="predicted"/>
<gene>
    <name evidence="1" type="ORF">GC093_09720</name>
</gene>
<dbReference type="InterPro" id="IPR015797">
    <property type="entry name" value="NUDIX_hydrolase-like_dom_sf"/>
</dbReference>
<dbReference type="EMBL" id="WHOD01000048">
    <property type="protein sequence ID" value="NOU93494.1"/>
    <property type="molecule type" value="Genomic_DNA"/>
</dbReference>
<evidence type="ECO:0000313" key="1">
    <source>
        <dbReference type="EMBL" id="NOU93494.1"/>
    </source>
</evidence>
<sequence>MRETFEETGLEIELTKKVCELFNERINGNYYCYLGEVIGGNAGLGSDPELSDDAQELQELKWIPIKEMQGHPEVKRLLPYL</sequence>
<dbReference type="SUPFAM" id="SSF55811">
    <property type="entry name" value="Nudix"/>
    <property type="match status" value="1"/>
</dbReference>
<organism evidence="1 2">
    <name type="scientific">Paenibacillus foliorum</name>
    <dbReference type="NCBI Taxonomy" id="2654974"/>
    <lineage>
        <taxon>Bacteria</taxon>
        <taxon>Bacillati</taxon>
        <taxon>Bacillota</taxon>
        <taxon>Bacilli</taxon>
        <taxon>Bacillales</taxon>
        <taxon>Paenibacillaceae</taxon>
        <taxon>Paenibacillus</taxon>
    </lineage>
</organism>
<evidence type="ECO:0000313" key="2">
    <source>
        <dbReference type="Proteomes" id="UP000641588"/>
    </source>
</evidence>
<dbReference type="AlphaFoldDB" id="A0A972GS74"/>
<dbReference type="Gene3D" id="3.90.79.10">
    <property type="entry name" value="Nucleoside Triphosphate Pyrophosphohydrolase"/>
    <property type="match status" value="1"/>
</dbReference>
<name>A0A972GS74_9BACL</name>
<comment type="caution">
    <text evidence="1">The sequence shown here is derived from an EMBL/GenBank/DDBJ whole genome shotgun (WGS) entry which is preliminary data.</text>
</comment>
<protein>
    <recommendedName>
        <fullName evidence="3">Nudix hydrolase domain-containing protein</fullName>
    </recommendedName>
</protein>
<keyword evidence="2" id="KW-1185">Reference proteome</keyword>
<evidence type="ECO:0008006" key="3">
    <source>
        <dbReference type="Google" id="ProtNLM"/>
    </source>
</evidence>